<organism evidence="2 3">
    <name type="scientific">Limulus polyphemus</name>
    <name type="common">Atlantic horseshoe crab</name>
    <dbReference type="NCBI Taxonomy" id="6850"/>
    <lineage>
        <taxon>Eukaryota</taxon>
        <taxon>Metazoa</taxon>
        <taxon>Ecdysozoa</taxon>
        <taxon>Arthropoda</taxon>
        <taxon>Chelicerata</taxon>
        <taxon>Merostomata</taxon>
        <taxon>Xiphosura</taxon>
        <taxon>Limulidae</taxon>
        <taxon>Limulus</taxon>
    </lineage>
</organism>
<keyword evidence="1" id="KW-0812">Transmembrane</keyword>
<evidence type="ECO:0000256" key="1">
    <source>
        <dbReference type="SAM" id="Phobius"/>
    </source>
</evidence>
<dbReference type="GeneID" id="111089464"/>
<keyword evidence="1" id="KW-1133">Transmembrane helix</keyword>
<dbReference type="RefSeq" id="XP_022257717.1">
    <property type="nucleotide sequence ID" value="XM_022402009.1"/>
</dbReference>
<evidence type="ECO:0000313" key="3">
    <source>
        <dbReference type="RefSeq" id="XP_022257717.1"/>
    </source>
</evidence>
<proteinExistence type="predicted"/>
<gene>
    <name evidence="3" type="primary">LOC111089464</name>
</gene>
<keyword evidence="2" id="KW-1185">Reference proteome</keyword>
<name>A0ABM1TPB1_LIMPO</name>
<dbReference type="PANTHER" id="PTHR13906:SF12">
    <property type="entry name" value="PROTEIN-SERINE O-PALMITOLEOYLTRANSFERASE PORCUPINE"/>
    <property type="match status" value="1"/>
</dbReference>
<feature type="transmembrane region" description="Helical" evidence="1">
    <location>
        <begin position="137"/>
        <end position="154"/>
    </location>
</feature>
<accession>A0ABM1TPB1</accession>
<reference evidence="3" key="1">
    <citation type="submission" date="2025-08" db="UniProtKB">
        <authorList>
            <consortium name="RefSeq"/>
        </authorList>
    </citation>
    <scope>IDENTIFICATION</scope>
    <source>
        <tissue evidence="3">Muscle</tissue>
    </source>
</reference>
<feature type="transmembrane region" description="Helical" evidence="1">
    <location>
        <begin position="194"/>
        <end position="215"/>
    </location>
</feature>
<sequence length="261" mass="29523">MTVKYEDMYDEELAPEDLEAMYDLMYDDSYSDMYYDVVNDVSEYSLRDLLGECLIPTVYEGVAACSKLFVCCLIFRITVSLGYLPPLWIHVTSATSGILCLYYFFGIEMYYVLAFSVLGVVSLTISHILLVKYRGPVCSLICVIFLLGCELFLVDKTQWHKIRGSQMIVAMKIISLAFDIDSGLISLPNPVECFGYFLCVGTVIFGPWISFTGYLDLQTRKFAMGLEPGVEFGSSICFLKRFYLLELMAFLGRSLEVAFGL</sequence>
<dbReference type="InterPro" id="IPR049941">
    <property type="entry name" value="LPLAT_7/PORCN-like"/>
</dbReference>
<feature type="transmembrane region" description="Helical" evidence="1">
    <location>
        <begin position="111"/>
        <end position="130"/>
    </location>
</feature>
<evidence type="ECO:0000313" key="2">
    <source>
        <dbReference type="Proteomes" id="UP000694941"/>
    </source>
</evidence>
<dbReference type="Proteomes" id="UP000694941">
    <property type="component" value="Unplaced"/>
</dbReference>
<keyword evidence="1" id="KW-0472">Membrane</keyword>
<protein>
    <submittedName>
        <fullName evidence="3">Protein-serine O-palmitoleoyltransferase porcupine-like</fullName>
    </submittedName>
</protein>
<dbReference type="PANTHER" id="PTHR13906">
    <property type="entry name" value="PORCUPINE"/>
    <property type="match status" value="1"/>
</dbReference>